<proteinExistence type="predicted"/>
<reference evidence="2" key="1">
    <citation type="journal article" date="2023" name="Nat. Plants">
        <title>Single-cell RNA sequencing provides a high-resolution roadmap for understanding the multicellular compartmentation of specialized metabolism.</title>
        <authorList>
            <person name="Sun S."/>
            <person name="Shen X."/>
            <person name="Li Y."/>
            <person name="Li Y."/>
            <person name="Wang S."/>
            <person name="Li R."/>
            <person name="Zhang H."/>
            <person name="Shen G."/>
            <person name="Guo B."/>
            <person name="Wei J."/>
            <person name="Xu J."/>
            <person name="St-Pierre B."/>
            <person name="Chen S."/>
            <person name="Sun C."/>
        </authorList>
    </citation>
    <scope>NUCLEOTIDE SEQUENCE [LARGE SCALE GENOMIC DNA]</scope>
</reference>
<gene>
    <name evidence="1" type="ORF">M9H77_25754</name>
</gene>
<name>A0ACC0A8P9_CATRO</name>
<keyword evidence="2" id="KW-1185">Reference proteome</keyword>
<dbReference type="EMBL" id="CM044706">
    <property type="protein sequence ID" value="KAI5656961.1"/>
    <property type="molecule type" value="Genomic_DNA"/>
</dbReference>
<evidence type="ECO:0000313" key="1">
    <source>
        <dbReference type="EMBL" id="KAI5656961.1"/>
    </source>
</evidence>
<comment type="caution">
    <text evidence="1">The sequence shown here is derived from an EMBL/GenBank/DDBJ whole genome shotgun (WGS) entry which is preliminary data.</text>
</comment>
<protein>
    <submittedName>
        <fullName evidence="1">Uncharacterized protein</fullName>
    </submittedName>
</protein>
<dbReference type="Proteomes" id="UP001060085">
    <property type="component" value="Linkage Group LG06"/>
</dbReference>
<evidence type="ECO:0000313" key="2">
    <source>
        <dbReference type="Proteomes" id="UP001060085"/>
    </source>
</evidence>
<organism evidence="1 2">
    <name type="scientific">Catharanthus roseus</name>
    <name type="common">Madagascar periwinkle</name>
    <name type="synonym">Vinca rosea</name>
    <dbReference type="NCBI Taxonomy" id="4058"/>
    <lineage>
        <taxon>Eukaryota</taxon>
        <taxon>Viridiplantae</taxon>
        <taxon>Streptophyta</taxon>
        <taxon>Embryophyta</taxon>
        <taxon>Tracheophyta</taxon>
        <taxon>Spermatophyta</taxon>
        <taxon>Magnoliopsida</taxon>
        <taxon>eudicotyledons</taxon>
        <taxon>Gunneridae</taxon>
        <taxon>Pentapetalae</taxon>
        <taxon>asterids</taxon>
        <taxon>lamiids</taxon>
        <taxon>Gentianales</taxon>
        <taxon>Apocynaceae</taxon>
        <taxon>Rauvolfioideae</taxon>
        <taxon>Vinceae</taxon>
        <taxon>Catharanthinae</taxon>
        <taxon>Catharanthus</taxon>
    </lineage>
</organism>
<sequence>MALGKKSGRKLQRGSERGLARSMSFGQTSEGFGMGLLRCGSFGKVNEEFGIGLVRSTSFGRKRVSMTVDDIMEFESFNSTPIKKHCNTAENSFFSSEKSALEALPLDVLIRILCGVEHDDLKNLCLVSKSIKEATLEVKESHFAYSTPRKTLLFRSAVDLENMDEIDDAKAGLAPKQIRAPRSHLSGKRLEDISVALFTSEGENWPRRDLFMEMDTKI</sequence>
<accession>A0ACC0A8P9</accession>